<organism evidence="6 7">
    <name type="scientific">Collinsella aerofaciens</name>
    <dbReference type="NCBI Taxonomy" id="74426"/>
    <lineage>
        <taxon>Bacteria</taxon>
        <taxon>Bacillati</taxon>
        <taxon>Actinomycetota</taxon>
        <taxon>Coriobacteriia</taxon>
        <taxon>Coriobacteriales</taxon>
        <taxon>Coriobacteriaceae</taxon>
        <taxon>Collinsella</taxon>
    </lineage>
</organism>
<dbReference type="Pfam" id="PF00849">
    <property type="entry name" value="PseudoU_synth_2"/>
    <property type="match status" value="1"/>
</dbReference>
<dbReference type="Gene3D" id="3.30.2350.10">
    <property type="entry name" value="Pseudouridine synthase"/>
    <property type="match status" value="1"/>
</dbReference>
<evidence type="ECO:0000256" key="1">
    <source>
        <dbReference type="ARBA" id="ARBA00000073"/>
    </source>
</evidence>
<dbReference type="PANTHER" id="PTHR21600:SF87">
    <property type="entry name" value="RNA PSEUDOURIDYLATE SYNTHASE DOMAIN-CONTAINING PROTEIN 1"/>
    <property type="match status" value="1"/>
</dbReference>
<comment type="caution">
    <text evidence="6">The sequence shown here is derived from an EMBL/GenBank/DDBJ whole genome shotgun (WGS) entry which is preliminary data.</text>
</comment>
<dbReference type="EMBL" id="WWSR01000013">
    <property type="protein sequence ID" value="MZJ39822.1"/>
    <property type="molecule type" value="Genomic_DNA"/>
</dbReference>
<dbReference type="SUPFAM" id="SSF55120">
    <property type="entry name" value="Pseudouridine synthase"/>
    <property type="match status" value="1"/>
</dbReference>
<comment type="catalytic activity">
    <reaction evidence="1">
        <text>a uridine in RNA = a pseudouridine in RNA</text>
        <dbReference type="Rhea" id="RHEA:48348"/>
        <dbReference type="Rhea" id="RHEA-COMP:12068"/>
        <dbReference type="Rhea" id="RHEA-COMP:12069"/>
        <dbReference type="ChEBI" id="CHEBI:65314"/>
        <dbReference type="ChEBI" id="CHEBI:65315"/>
    </reaction>
</comment>
<protein>
    <recommendedName>
        <fullName evidence="3">RNA pseudouridylate synthase</fullName>
    </recommendedName>
    <alternativeName>
        <fullName evidence="4">RNA-uridine isomerase</fullName>
    </alternativeName>
</protein>
<dbReference type="AlphaFoldDB" id="A0A6N9JIX8"/>
<dbReference type="GO" id="GO:0000455">
    <property type="term" value="P:enzyme-directed rRNA pseudouridine synthesis"/>
    <property type="evidence" value="ECO:0007669"/>
    <property type="project" value="TreeGrafter"/>
</dbReference>
<dbReference type="GO" id="GO:0140098">
    <property type="term" value="F:catalytic activity, acting on RNA"/>
    <property type="evidence" value="ECO:0007669"/>
    <property type="project" value="UniProtKB-ARBA"/>
</dbReference>
<dbReference type="Proteomes" id="UP000469380">
    <property type="component" value="Unassembled WGS sequence"/>
</dbReference>
<sequence>MAIDKPAGMIVHGDGTGERTLTDYASDLLLAMGDGFAATDMQPFNRLDRDTTGVVLFSLDKQTQPAFDQMVIDYAFEKHYLALAEGKIDWNEKLIDKPIARDRHDSRKMRVGASGKPSQTRVKVLKRLKSRRGLPTRSYIDVELLTGRKHQIRVHLASERHPLVGDDLYGTPRPCGLMLHAHSVSFTHPVTGEHIHIEAPCPWEP</sequence>
<name>A0A6N9JIX8_9ACTN</name>
<comment type="similarity">
    <text evidence="2">Belongs to the pseudouridine synthase RluA family.</text>
</comment>
<evidence type="ECO:0000313" key="6">
    <source>
        <dbReference type="EMBL" id="MZJ39822.1"/>
    </source>
</evidence>
<dbReference type="GO" id="GO:0003723">
    <property type="term" value="F:RNA binding"/>
    <property type="evidence" value="ECO:0007669"/>
    <property type="project" value="InterPro"/>
</dbReference>
<dbReference type="InterPro" id="IPR020103">
    <property type="entry name" value="PsdUridine_synth_cat_dom_sf"/>
</dbReference>
<dbReference type="InterPro" id="IPR006145">
    <property type="entry name" value="PsdUridine_synth_RsuA/RluA"/>
</dbReference>
<evidence type="ECO:0000256" key="4">
    <source>
        <dbReference type="ARBA" id="ARBA00033164"/>
    </source>
</evidence>
<dbReference type="PANTHER" id="PTHR21600">
    <property type="entry name" value="MITOCHONDRIAL RNA PSEUDOURIDINE SYNTHASE"/>
    <property type="match status" value="1"/>
</dbReference>
<reference evidence="6 7" key="1">
    <citation type="journal article" date="2019" name="Nat. Med.">
        <title>A library of human gut bacterial isolates paired with longitudinal multiomics data enables mechanistic microbiome research.</title>
        <authorList>
            <person name="Poyet M."/>
            <person name="Groussin M."/>
            <person name="Gibbons S.M."/>
            <person name="Avila-Pacheco J."/>
            <person name="Jiang X."/>
            <person name="Kearney S.M."/>
            <person name="Perrotta A.R."/>
            <person name="Berdy B."/>
            <person name="Zhao S."/>
            <person name="Lieberman T.D."/>
            <person name="Swanson P.K."/>
            <person name="Smith M."/>
            <person name="Roesemann S."/>
            <person name="Alexander J.E."/>
            <person name="Rich S.A."/>
            <person name="Livny J."/>
            <person name="Vlamakis H."/>
            <person name="Clish C."/>
            <person name="Bullock K."/>
            <person name="Deik A."/>
            <person name="Scott J."/>
            <person name="Pierce K.A."/>
            <person name="Xavier R.J."/>
            <person name="Alm E.J."/>
        </authorList>
    </citation>
    <scope>NUCLEOTIDE SEQUENCE [LARGE SCALE GENOMIC DNA]</scope>
    <source>
        <strain evidence="6 7">BIOML-A20</strain>
    </source>
</reference>
<accession>A0A6N9JIX8</accession>
<gene>
    <name evidence="6" type="ORF">GT464_07675</name>
</gene>
<evidence type="ECO:0000259" key="5">
    <source>
        <dbReference type="Pfam" id="PF00849"/>
    </source>
</evidence>
<evidence type="ECO:0000256" key="2">
    <source>
        <dbReference type="ARBA" id="ARBA00010876"/>
    </source>
</evidence>
<proteinExistence type="inferred from homology"/>
<evidence type="ECO:0000256" key="3">
    <source>
        <dbReference type="ARBA" id="ARBA00031870"/>
    </source>
</evidence>
<feature type="domain" description="Pseudouridine synthase RsuA/RluA-like" evidence="5">
    <location>
        <begin position="2"/>
        <end position="158"/>
    </location>
</feature>
<dbReference type="CDD" id="cd02869">
    <property type="entry name" value="PseudoU_synth_RluA_like"/>
    <property type="match status" value="1"/>
</dbReference>
<dbReference type="GO" id="GO:0009982">
    <property type="term" value="F:pseudouridine synthase activity"/>
    <property type="evidence" value="ECO:0007669"/>
    <property type="project" value="InterPro"/>
</dbReference>
<dbReference type="InterPro" id="IPR050188">
    <property type="entry name" value="RluA_PseudoU_synthase"/>
</dbReference>
<evidence type="ECO:0000313" key="7">
    <source>
        <dbReference type="Proteomes" id="UP000469380"/>
    </source>
</evidence>